<protein>
    <submittedName>
        <fullName evidence="6">Metallo-hydrolase/oxidoreductase</fullName>
    </submittedName>
</protein>
<evidence type="ECO:0000256" key="4">
    <source>
        <dbReference type="ARBA" id="ARBA00022833"/>
    </source>
</evidence>
<keyword evidence="2" id="KW-0479">Metal-binding</keyword>
<dbReference type="CDD" id="cd07730">
    <property type="entry name" value="metallo-hydrolase-like_MBL-fold"/>
    <property type="match status" value="1"/>
</dbReference>
<dbReference type="SUPFAM" id="SSF56281">
    <property type="entry name" value="Metallo-hydrolase/oxidoreductase"/>
    <property type="match status" value="1"/>
</dbReference>
<keyword evidence="4" id="KW-0862">Zinc</keyword>
<dbReference type="GO" id="GO:0016787">
    <property type="term" value="F:hydrolase activity"/>
    <property type="evidence" value="ECO:0007669"/>
    <property type="project" value="UniProtKB-KW"/>
</dbReference>
<dbReference type="EMBL" id="JANBVO010000022">
    <property type="protein sequence ID" value="KAJ9142469.1"/>
    <property type="molecule type" value="Genomic_DNA"/>
</dbReference>
<evidence type="ECO:0000313" key="7">
    <source>
        <dbReference type="Proteomes" id="UP001174694"/>
    </source>
</evidence>
<organism evidence="6 7">
    <name type="scientific">Pleurostoma richardsiae</name>
    <dbReference type="NCBI Taxonomy" id="41990"/>
    <lineage>
        <taxon>Eukaryota</taxon>
        <taxon>Fungi</taxon>
        <taxon>Dikarya</taxon>
        <taxon>Ascomycota</taxon>
        <taxon>Pezizomycotina</taxon>
        <taxon>Sordariomycetes</taxon>
        <taxon>Sordariomycetidae</taxon>
        <taxon>Calosphaeriales</taxon>
        <taxon>Pleurostomataceae</taxon>
        <taxon>Pleurostoma</taxon>
    </lineage>
</organism>
<dbReference type="InterPro" id="IPR036866">
    <property type="entry name" value="RibonucZ/Hydroxyglut_hydro"/>
</dbReference>
<comment type="similarity">
    <text evidence="1">Belongs to the metallo-beta-lactamase superfamily.</text>
</comment>
<dbReference type="AlphaFoldDB" id="A0AA38VRB9"/>
<dbReference type="InterPro" id="IPR001279">
    <property type="entry name" value="Metallo-B-lactamas"/>
</dbReference>
<dbReference type="InterPro" id="IPR051013">
    <property type="entry name" value="MBL_superfamily_lactonases"/>
</dbReference>
<gene>
    <name evidence="6" type="ORF">NKR23_g7169</name>
</gene>
<dbReference type="Pfam" id="PF00753">
    <property type="entry name" value="Lactamase_B"/>
    <property type="match status" value="1"/>
</dbReference>
<reference evidence="6" key="1">
    <citation type="submission" date="2022-07" db="EMBL/GenBank/DDBJ databases">
        <title>Fungi with potential for degradation of polypropylene.</title>
        <authorList>
            <person name="Gostincar C."/>
        </authorList>
    </citation>
    <scope>NUCLEOTIDE SEQUENCE</scope>
    <source>
        <strain evidence="6">EXF-13308</strain>
    </source>
</reference>
<dbReference type="Gene3D" id="3.60.15.10">
    <property type="entry name" value="Ribonuclease Z/Hydroxyacylglutathione hydrolase-like"/>
    <property type="match status" value="1"/>
</dbReference>
<name>A0AA38VRB9_9PEZI</name>
<keyword evidence="3" id="KW-0378">Hydrolase</keyword>
<feature type="domain" description="Metallo-beta-lactamase" evidence="5">
    <location>
        <begin position="50"/>
        <end position="270"/>
    </location>
</feature>
<evidence type="ECO:0000259" key="5">
    <source>
        <dbReference type="SMART" id="SM00849"/>
    </source>
</evidence>
<proteinExistence type="inferred from homology"/>
<dbReference type="PANTHER" id="PTHR42978">
    <property type="entry name" value="QUORUM-QUENCHING LACTONASE YTNP-RELATED-RELATED"/>
    <property type="match status" value="1"/>
</dbReference>
<dbReference type="PANTHER" id="PTHR42978:SF5">
    <property type="entry name" value="METALLO-BETA-LACTAMASE DOMAIN-CONTAINING PROTEIN"/>
    <property type="match status" value="1"/>
</dbReference>
<dbReference type="SMART" id="SM00849">
    <property type="entry name" value="Lactamase_B"/>
    <property type="match status" value="1"/>
</dbReference>
<comment type="caution">
    <text evidence="6">The sequence shown here is derived from an EMBL/GenBank/DDBJ whole genome shotgun (WGS) entry which is preliminary data.</text>
</comment>
<evidence type="ECO:0000313" key="6">
    <source>
        <dbReference type="EMBL" id="KAJ9142469.1"/>
    </source>
</evidence>
<evidence type="ECO:0000256" key="3">
    <source>
        <dbReference type="ARBA" id="ARBA00022801"/>
    </source>
</evidence>
<keyword evidence="7" id="KW-1185">Reference proteome</keyword>
<evidence type="ECO:0000256" key="1">
    <source>
        <dbReference type="ARBA" id="ARBA00007749"/>
    </source>
</evidence>
<evidence type="ECO:0000256" key="2">
    <source>
        <dbReference type="ARBA" id="ARBA00022723"/>
    </source>
</evidence>
<accession>A0AA38VRB9</accession>
<dbReference type="GO" id="GO:0046872">
    <property type="term" value="F:metal ion binding"/>
    <property type="evidence" value="ECO:0007669"/>
    <property type="project" value="UniProtKB-KW"/>
</dbReference>
<dbReference type="Proteomes" id="UP001174694">
    <property type="component" value="Unassembled WGS sequence"/>
</dbReference>
<sequence length="380" mass="42036">MAPLPPDLHIPPSGCTVDVSIVDTTSIIRGIATSAFLSPPIRGHDYLAAPCFSFLIQHPTLKRTVVFDLGVRKDHWNFSPALLSRLKERGYEIHVQKGVRDILNEHGVDTTAIEAVIWSHWHFDHTGNPATFEPATTLIVGPGFKSHMMPGYPAGPGSPILETDYAGRQLREMADKDFSLRIGRFRAFDYFGDGSFFLLDAPGHAIGHLCAFARVTSNPDSFIFMGGDSYHHGGEIRPSPYMPLPEFISPHPFLLPTAWASLPSPVCPGSLFEKLSPLPNGGEKRPFYEPAREGGVNFDVDEAIRTIKKLQEADVADNVFVASAHDVSLLGVVDFFPAKANDFMDRDWVRKCRWRFLRDFAVAVGRADEVQGRVDWGPSA</sequence>